<name>A0ABQ1FJH5_9GAMM</name>
<dbReference type="InterPro" id="IPR002938">
    <property type="entry name" value="FAD-bd"/>
</dbReference>
<evidence type="ECO:0000313" key="9">
    <source>
        <dbReference type="Proteomes" id="UP000620046"/>
    </source>
</evidence>
<organism evidence="8 9">
    <name type="scientific">Dyella nitratireducens</name>
    <dbReference type="NCBI Taxonomy" id="1849580"/>
    <lineage>
        <taxon>Bacteria</taxon>
        <taxon>Pseudomonadati</taxon>
        <taxon>Pseudomonadota</taxon>
        <taxon>Gammaproteobacteria</taxon>
        <taxon>Lysobacterales</taxon>
        <taxon>Rhodanobacteraceae</taxon>
        <taxon>Dyella</taxon>
    </lineage>
</organism>
<dbReference type="Pfam" id="PF01494">
    <property type="entry name" value="FAD_binding_3"/>
    <property type="match status" value="1"/>
</dbReference>
<dbReference type="EMBL" id="BMJA01000001">
    <property type="protein sequence ID" value="GGA18488.1"/>
    <property type="molecule type" value="Genomic_DNA"/>
</dbReference>
<gene>
    <name evidence="8" type="ORF">GCM10010981_02910</name>
</gene>
<evidence type="ECO:0000259" key="7">
    <source>
        <dbReference type="Pfam" id="PF01494"/>
    </source>
</evidence>
<dbReference type="SUPFAM" id="SSF51905">
    <property type="entry name" value="FAD/NAD(P)-binding domain"/>
    <property type="match status" value="1"/>
</dbReference>
<dbReference type="PRINTS" id="PR00420">
    <property type="entry name" value="RNGMNOXGNASE"/>
</dbReference>
<dbReference type="InterPro" id="IPR036188">
    <property type="entry name" value="FAD/NAD-bd_sf"/>
</dbReference>
<sequence length="598" mass="64940">MTQQTITLIGGGLVGALLAQLLAKRGFAVKVFEKRPDPRREGFVGGRSINLALAERGLQALRTAGLADDVLQRAVMMRGRMVHPLQGVSGLQRYGVDDSEVIWSVSRGGLNMLLLDAAEAAGVTFHFGQGLAAADLDTQRITLVDETGTQRQHEAAVLVGADGAGSALRAAMNDYMPLGQRVEPLGHGYKELEIPPATGASHFAVEPHALHIWPRGGYMCIALPNTEGSFTVTLFLPAHGPHPSFDTLPDAAAASEFFRQDFSDLLPLIPNFAEDYDQHPVGSLSTLYLDRWHIDGRALLIGDAAHAIVPFHGQGMNCGFEDTVVLANLLAEAGRDTANAFSEFQRIRKPNADAIAAMALENYIEMRDSVADPRYLAKRELGARLAERAPHYFMARYRMVTFTHLPYAYAYDRGRAQDVLLDQLLRDSSDVENVPLDAAVSALRATLPPLPPLRLDSGLIAAYRSTDYRVRLAKGGFTSIRVDAPVPDALRALIGSHSWAFITAWHPFSQTQPRDQNHVAQQALLAALRKLPSTAAIYPAIGVGQDWREPSFFVVGPALAQTDALAQQFHQNAYVHGLAEGHARLRLTSGEPPRGQAG</sequence>
<keyword evidence="9" id="KW-1185">Reference proteome</keyword>
<dbReference type="PANTHER" id="PTHR46028">
    <property type="entry name" value="KYNURENINE 3-MONOOXYGENASE"/>
    <property type="match status" value="1"/>
</dbReference>
<comment type="cofactor">
    <cofactor evidence="1">
        <name>FAD</name>
        <dbReference type="ChEBI" id="CHEBI:57692"/>
    </cofactor>
</comment>
<dbReference type="Pfam" id="PF11697">
    <property type="entry name" value="DUF3293"/>
    <property type="match status" value="1"/>
</dbReference>
<feature type="domain" description="FAD-binding" evidence="7">
    <location>
        <begin position="6"/>
        <end position="339"/>
    </location>
</feature>
<dbReference type="InterPro" id="IPR021710">
    <property type="entry name" value="DUF3293"/>
</dbReference>
<keyword evidence="5" id="KW-0560">Oxidoreductase</keyword>
<keyword evidence="6" id="KW-0503">Monooxygenase</keyword>
<keyword evidence="2" id="KW-0285">Flavoprotein</keyword>
<protein>
    <recommendedName>
        <fullName evidence="7">FAD-binding domain-containing protein</fullName>
    </recommendedName>
</protein>
<evidence type="ECO:0000256" key="2">
    <source>
        <dbReference type="ARBA" id="ARBA00022630"/>
    </source>
</evidence>
<evidence type="ECO:0000256" key="5">
    <source>
        <dbReference type="ARBA" id="ARBA00023002"/>
    </source>
</evidence>
<evidence type="ECO:0000256" key="6">
    <source>
        <dbReference type="ARBA" id="ARBA00023033"/>
    </source>
</evidence>
<dbReference type="PANTHER" id="PTHR46028:SF2">
    <property type="entry name" value="KYNURENINE 3-MONOOXYGENASE"/>
    <property type="match status" value="1"/>
</dbReference>
<dbReference type="Gene3D" id="3.50.50.60">
    <property type="entry name" value="FAD/NAD(P)-binding domain"/>
    <property type="match status" value="1"/>
</dbReference>
<reference evidence="9" key="1">
    <citation type="journal article" date="2019" name="Int. J. Syst. Evol. Microbiol.">
        <title>The Global Catalogue of Microorganisms (GCM) 10K type strain sequencing project: providing services to taxonomists for standard genome sequencing and annotation.</title>
        <authorList>
            <consortium name="The Broad Institute Genomics Platform"/>
            <consortium name="The Broad Institute Genome Sequencing Center for Infectious Disease"/>
            <person name="Wu L."/>
            <person name="Ma J."/>
        </authorList>
    </citation>
    <scope>NUCLEOTIDE SEQUENCE [LARGE SCALE GENOMIC DNA]</scope>
    <source>
        <strain evidence="9">CGMCC 1.15439</strain>
    </source>
</reference>
<keyword evidence="4" id="KW-0521">NADP</keyword>
<keyword evidence="3" id="KW-0274">FAD</keyword>
<evidence type="ECO:0000256" key="4">
    <source>
        <dbReference type="ARBA" id="ARBA00022857"/>
    </source>
</evidence>
<proteinExistence type="predicted"/>
<evidence type="ECO:0000256" key="1">
    <source>
        <dbReference type="ARBA" id="ARBA00001974"/>
    </source>
</evidence>
<accession>A0ABQ1FJH5</accession>
<evidence type="ECO:0000313" key="8">
    <source>
        <dbReference type="EMBL" id="GGA18488.1"/>
    </source>
</evidence>
<dbReference type="Proteomes" id="UP000620046">
    <property type="component" value="Unassembled WGS sequence"/>
</dbReference>
<comment type="caution">
    <text evidence="8">The sequence shown here is derived from an EMBL/GenBank/DDBJ whole genome shotgun (WGS) entry which is preliminary data.</text>
</comment>
<evidence type="ECO:0000256" key="3">
    <source>
        <dbReference type="ARBA" id="ARBA00022827"/>
    </source>
</evidence>